<comment type="caution">
    <text evidence="2">The sequence shown here is derived from an EMBL/GenBank/DDBJ whole genome shotgun (WGS) entry which is preliminary data.</text>
</comment>
<protein>
    <submittedName>
        <fullName evidence="2">Amidohydrolase</fullName>
        <ecNumber evidence="2">3.5.-.-</ecNumber>
    </submittedName>
</protein>
<dbReference type="Gene3D" id="2.30.40.10">
    <property type="entry name" value="Urease, subunit C, domain 1"/>
    <property type="match status" value="1"/>
</dbReference>
<accession>A0ABW4QCA0</accession>
<dbReference type="Proteomes" id="UP001597307">
    <property type="component" value="Unassembled WGS sequence"/>
</dbReference>
<name>A0ABW4QCA0_9MICC</name>
<keyword evidence="2" id="KW-0378">Hydrolase</keyword>
<dbReference type="GO" id="GO:0016787">
    <property type="term" value="F:hydrolase activity"/>
    <property type="evidence" value="ECO:0007669"/>
    <property type="project" value="UniProtKB-KW"/>
</dbReference>
<dbReference type="InterPro" id="IPR032466">
    <property type="entry name" value="Metal_Hydrolase"/>
</dbReference>
<dbReference type="SUPFAM" id="SSF51556">
    <property type="entry name" value="Metallo-dependent hydrolases"/>
    <property type="match status" value="1"/>
</dbReference>
<dbReference type="Gene3D" id="3.20.20.140">
    <property type="entry name" value="Metal-dependent hydrolases"/>
    <property type="match status" value="1"/>
</dbReference>
<sequence length="552" mass="57748">MTPTRPILYRNGSVYSAADPFATAMLVDGDTVAWIGSEHAAESLADATMTVVDLAGALITPGFVDSHVHTTETGLALESIDLSSCTGITDLLDRVSAAARSGVSTVLGHGWDESQWPERVVPTAGQLDAAGGGKHVYLARADVHSAVVSGSLAAALDLANLDGWDNGFVVRDAHVTARLASRNLDDGQRSAYQRAALRRAAANGIVAVAEMGAPHISPAADLQALLRIGQDPLGEQLPEILPYWGQPVTSATELQEVLALFDGRLAGLGGDLNVDGSIGSRTAALRQPYADDTHRGSVFLQADAVAAHLGAATSVGMQAGFHVIGDAGLDVVLQGLALAADAHGIEAVRKARHRLEHVELADAEAIDRLVYFGITVSAQPVFDARWGAADGLYSQRLGAARMTGMNPFASFLAAGVPLCFGSDSPVTSPNPWAAVRASVMHHNPAQRISARAAFIAHTRAGWRAVGTGHPLLGQLVPGAPASYAVWEVEELMVQTADSRVQSWSTDPRAGTPLLPALDTGADPVCLETVHRGRQLFQAEGFNEKSSPLRSVS</sequence>
<evidence type="ECO:0000313" key="2">
    <source>
        <dbReference type="EMBL" id="MFD1848284.1"/>
    </source>
</evidence>
<gene>
    <name evidence="2" type="ORF">ACFSFX_17000</name>
</gene>
<proteinExistence type="predicted"/>
<dbReference type="SUPFAM" id="SSF51338">
    <property type="entry name" value="Composite domain of metallo-dependent hydrolases"/>
    <property type="match status" value="1"/>
</dbReference>
<dbReference type="InterPro" id="IPR013108">
    <property type="entry name" value="Amidohydro_3"/>
</dbReference>
<dbReference type="Pfam" id="PF07969">
    <property type="entry name" value="Amidohydro_3"/>
    <property type="match status" value="1"/>
</dbReference>
<dbReference type="EC" id="3.5.-.-" evidence="2"/>
<organism evidence="2 3">
    <name type="scientific">Arthrobacter flavus</name>
    <dbReference type="NCBI Taxonomy" id="95172"/>
    <lineage>
        <taxon>Bacteria</taxon>
        <taxon>Bacillati</taxon>
        <taxon>Actinomycetota</taxon>
        <taxon>Actinomycetes</taxon>
        <taxon>Micrococcales</taxon>
        <taxon>Micrococcaceae</taxon>
        <taxon>Arthrobacter</taxon>
    </lineage>
</organism>
<keyword evidence="3" id="KW-1185">Reference proteome</keyword>
<feature type="domain" description="Amidohydrolase 3" evidence="1">
    <location>
        <begin position="51"/>
        <end position="535"/>
    </location>
</feature>
<evidence type="ECO:0000313" key="3">
    <source>
        <dbReference type="Proteomes" id="UP001597307"/>
    </source>
</evidence>
<evidence type="ECO:0000259" key="1">
    <source>
        <dbReference type="Pfam" id="PF07969"/>
    </source>
</evidence>
<dbReference type="EMBL" id="JBHUGA010000067">
    <property type="protein sequence ID" value="MFD1848284.1"/>
    <property type="molecule type" value="Genomic_DNA"/>
</dbReference>
<dbReference type="PANTHER" id="PTHR22642">
    <property type="entry name" value="IMIDAZOLONEPROPIONASE"/>
    <property type="match status" value="1"/>
</dbReference>
<dbReference type="InterPro" id="IPR011059">
    <property type="entry name" value="Metal-dep_hydrolase_composite"/>
</dbReference>
<reference evidence="3" key="1">
    <citation type="journal article" date="2019" name="Int. J. Syst. Evol. Microbiol.">
        <title>The Global Catalogue of Microorganisms (GCM) 10K type strain sequencing project: providing services to taxonomists for standard genome sequencing and annotation.</title>
        <authorList>
            <consortium name="The Broad Institute Genomics Platform"/>
            <consortium name="The Broad Institute Genome Sequencing Center for Infectious Disease"/>
            <person name="Wu L."/>
            <person name="Ma J."/>
        </authorList>
    </citation>
    <scope>NUCLEOTIDE SEQUENCE [LARGE SCALE GENOMIC DNA]</scope>
    <source>
        <strain evidence="3">JCM 11496</strain>
    </source>
</reference>
<dbReference type="Gene3D" id="3.10.310.70">
    <property type="match status" value="1"/>
</dbReference>
<dbReference type="PANTHER" id="PTHR22642:SF2">
    <property type="entry name" value="PROTEIN LONG AFTER FAR-RED 3"/>
    <property type="match status" value="1"/>
</dbReference>
<dbReference type="RefSeq" id="WP_343881886.1">
    <property type="nucleotide sequence ID" value="NZ_BAAAIJ010000059.1"/>
</dbReference>